<dbReference type="Proteomes" id="UP000616151">
    <property type="component" value="Unassembled WGS sequence"/>
</dbReference>
<protein>
    <submittedName>
        <fullName evidence="1">Uncharacterized protein</fullName>
    </submittedName>
</protein>
<accession>A0ACC5RFJ7</accession>
<organism evidence="1 2">
    <name type="scientific">Taklimakanibacter albus</name>
    <dbReference type="NCBI Taxonomy" id="2800327"/>
    <lineage>
        <taxon>Bacteria</taxon>
        <taxon>Pseudomonadati</taxon>
        <taxon>Pseudomonadota</taxon>
        <taxon>Alphaproteobacteria</taxon>
        <taxon>Hyphomicrobiales</taxon>
        <taxon>Aestuariivirgaceae</taxon>
        <taxon>Taklimakanibacter</taxon>
    </lineage>
</organism>
<evidence type="ECO:0000313" key="1">
    <source>
        <dbReference type="EMBL" id="MBK1871471.1"/>
    </source>
</evidence>
<proteinExistence type="predicted"/>
<dbReference type="EMBL" id="JAENHL010000008">
    <property type="protein sequence ID" value="MBK1871471.1"/>
    <property type="molecule type" value="Genomic_DNA"/>
</dbReference>
<sequence>MSDDFHRPTYTSANAVNEPTNTDGHYNPTQVRLYGIPGKLARTFAGPQASISAFNDAAQIRLDLSNPKKLGEDIDHVIEVLKALKKDPKRATIEARAPWSGGDASEGRNYQLGLVMQLFGTVFLDSESRNKDKELSSGIMFGYAYEGHTYDFPKPKIMLVPSQPLVGRIPHDDSGYDKKFDEGYRVWLVDKLDQCVEVEVNQGFVDEIVLEANLPGKRSPTMYGAKMALAHRSGRLTE</sequence>
<reference evidence="1" key="1">
    <citation type="submission" date="2021-01" db="EMBL/GenBank/DDBJ databases">
        <authorList>
            <person name="Sun Q."/>
        </authorList>
    </citation>
    <scope>NUCLEOTIDE SEQUENCE</scope>
    <source>
        <strain evidence="1">YIM B02566</strain>
    </source>
</reference>
<evidence type="ECO:0000313" key="2">
    <source>
        <dbReference type="Proteomes" id="UP000616151"/>
    </source>
</evidence>
<name>A0ACC5RFJ7_9HYPH</name>
<keyword evidence="2" id="KW-1185">Reference proteome</keyword>
<gene>
    <name evidence="1" type="ORF">JHL16_34205</name>
</gene>
<comment type="caution">
    <text evidence="1">The sequence shown here is derived from an EMBL/GenBank/DDBJ whole genome shotgun (WGS) entry which is preliminary data.</text>
</comment>